<dbReference type="Proteomes" id="UP001500102">
    <property type="component" value="Unassembled WGS sequence"/>
</dbReference>
<keyword evidence="3" id="KW-1185">Reference proteome</keyword>
<gene>
    <name evidence="2" type="ORF">GCM10009825_39410</name>
</gene>
<organism evidence="2 3">
    <name type="scientific">Arthrobacter humicola</name>
    <dbReference type="NCBI Taxonomy" id="409291"/>
    <lineage>
        <taxon>Bacteria</taxon>
        <taxon>Bacillati</taxon>
        <taxon>Actinomycetota</taxon>
        <taxon>Actinomycetes</taxon>
        <taxon>Micrococcales</taxon>
        <taxon>Micrococcaceae</taxon>
        <taxon>Arthrobacter</taxon>
    </lineage>
</organism>
<evidence type="ECO:0000256" key="1">
    <source>
        <dbReference type="SAM" id="MobiDB-lite"/>
    </source>
</evidence>
<evidence type="ECO:0000313" key="3">
    <source>
        <dbReference type="Proteomes" id="UP001500102"/>
    </source>
</evidence>
<dbReference type="EMBL" id="BAAAQB010000042">
    <property type="protein sequence ID" value="GAA2146143.1"/>
    <property type="molecule type" value="Genomic_DNA"/>
</dbReference>
<protein>
    <submittedName>
        <fullName evidence="2">Uncharacterized protein</fullName>
    </submittedName>
</protein>
<proteinExistence type="predicted"/>
<name>A0ABP5LF71_9MICC</name>
<comment type="caution">
    <text evidence="2">The sequence shown here is derived from an EMBL/GenBank/DDBJ whole genome shotgun (WGS) entry which is preliminary data.</text>
</comment>
<evidence type="ECO:0000313" key="2">
    <source>
        <dbReference type="EMBL" id="GAA2146143.1"/>
    </source>
</evidence>
<feature type="compositionally biased region" description="Polar residues" evidence="1">
    <location>
        <begin position="20"/>
        <end position="36"/>
    </location>
</feature>
<reference evidence="3" key="1">
    <citation type="journal article" date="2019" name="Int. J. Syst. Evol. Microbiol.">
        <title>The Global Catalogue of Microorganisms (GCM) 10K type strain sequencing project: providing services to taxonomists for standard genome sequencing and annotation.</title>
        <authorList>
            <consortium name="The Broad Institute Genomics Platform"/>
            <consortium name="The Broad Institute Genome Sequencing Center for Infectious Disease"/>
            <person name="Wu L."/>
            <person name="Ma J."/>
        </authorList>
    </citation>
    <scope>NUCLEOTIDE SEQUENCE [LARGE SCALE GENOMIC DNA]</scope>
    <source>
        <strain evidence="3">JCM 15921</strain>
    </source>
</reference>
<sequence>MSIARGQGRACPRAGPDDAQSGTVNEGNEGTVTEGMSSGRGAAALKRLG</sequence>
<accession>A0ABP5LF71</accession>
<feature type="region of interest" description="Disordered" evidence="1">
    <location>
        <begin position="1"/>
        <end position="49"/>
    </location>
</feature>